<dbReference type="InterPro" id="IPR011990">
    <property type="entry name" value="TPR-like_helical_dom_sf"/>
</dbReference>
<dbReference type="PANTHER" id="PTHR46082:SF6">
    <property type="entry name" value="AAA+ ATPASE DOMAIN-CONTAINING PROTEIN-RELATED"/>
    <property type="match status" value="1"/>
</dbReference>
<dbReference type="InterPro" id="IPR027417">
    <property type="entry name" value="P-loop_NTPase"/>
</dbReference>
<dbReference type="Gene3D" id="1.25.40.10">
    <property type="entry name" value="Tetratricopeptide repeat domain"/>
    <property type="match status" value="1"/>
</dbReference>
<feature type="domain" description="DUF7779" evidence="1">
    <location>
        <begin position="380"/>
        <end position="460"/>
    </location>
</feature>
<dbReference type="Pfam" id="PF13374">
    <property type="entry name" value="TPR_10"/>
    <property type="match status" value="1"/>
</dbReference>
<dbReference type="AlphaFoldDB" id="A0A9W8VCL3"/>
<dbReference type="OrthoDB" id="1658288at2759"/>
<dbReference type="PANTHER" id="PTHR46082">
    <property type="entry name" value="ATP/GTP-BINDING PROTEIN-RELATED"/>
    <property type="match status" value="1"/>
</dbReference>
<reference evidence="2" key="1">
    <citation type="submission" date="2022-09" db="EMBL/GenBank/DDBJ databases">
        <title>Fusarium specimens isolated from Avocado Roots.</title>
        <authorList>
            <person name="Stajich J."/>
            <person name="Roper C."/>
            <person name="Heimlech-Rivalta G."/>
        </authorList>
    </citation>
    <scope>NUCLEOTIDE SEQUENCE</scope>
    <source>
        <strain evidence="2">CF00136</strain>
    </source>
</reference>
<evidence type="ECO:0000259" key="1">
    <source>
        <dbReference type="Pfam" id="PF25000"/>
    </source>
</evidence>
<accession>A0A9W8VCL3</accession>
<proteinExistence type="predicted"/>
<dbReference type="SUPFAM" id="SSF52540">
    <property type="entry name" value="P-loop containing nucleoside triphosphate hydrolases"/>
    <property type="match status" value="1"/>
</dbReference>
<evidence type="ECO:0000313" key="3">
    <source>
        <dbReference type="Proteomes" id="UP001152049"/>
    </source>
</evidence>
<sequence length="793" mass="89338">MDIGSIAALVGNGPARYLIESIGNVNSQVLTSMHRDFIPVLGEEGDTEIFSFYETLESPTAQEPGEGKDVSNVSRILGGLAQRATKAPNRTRTDTMFIVPYPENPTFIGRHEAIEAIKRQFGLPKPHQNSKPRTRVAIYGLGGIGKTQVALAFVYWLQSALPDIAVLWVHSSRADRFRQDYVKIAQAYNIPGFGDPKVNVLQHVKTWLETKLRTRWLMVLDNADDLETFFHETDEDDFGISVQDGISRYIPECSHGFILTTTRDKKLGVRIAPGKPPISVGPMGEHESHEYLCKTLDDGTISTADTSALASKLEHLPLAISQAATYITENTITIQKYLQVLDNSDEVLTRRLGEPFAAVGRDSETPHAVTATWILSFRQIEKTSPLGAELLSVMSLYHWQGIPRVLLEKYRENKEGKDKITIPSDIFESSIGTLKAFSLISENKDGELSMHRLVHLVTRNWRLDRKKSNVGVESDYALLASVSLADVLPKNGKDTRGSCLLLLPHAEEIFSTDLGSHEYERLSRGEIALRIGKYCLEEGQWDRAATWHCRAFQAFSRLLGEKNPKSLESGLNLAQAYRSQGQWAKAESLQLEINKSSQEHLEADDPLIQRGMDNLARIYMSQEKFEEAERIHIRLMESFEAKYGSNHAKTLDIMNSLAINYRRQKRLEDAERLQLKLMERSNPNVGNVQNNLAMIYVDQGRWDEAEELLTHAIKDAEKLQEESPFAWSELVESLYFTTDEEINKKYKCALSGLRSWLTEGKTAELPAYLTSEDDKHYEDVFSDEKGGYGPAIN</sequence>
<evidence type="ECO:0000313" key="2">
    <source>
        <dbReference type="EMBL" id="KAJ4256056.1"/>
    </source>
</evidence>
<dbReference type="Pfam" id="PF25000">
    <property type="entry name" value="DUF7779"/>
    <property type="match status" value="1"/>
</dbReference>
<dbReference type="SUPFAM" id="SSF48452">
    <property type="entry name" value="TPR-like"/>
    <property type="match status" value="1"/>
</dbReference>
<comment type="caution">
    <text evidence="2">The sequence shown here is derived from an EMBL/GenBank/DDBJ whole genome shotgun (WGS) entry which is preliminary data.</text>
</comment>
<dbReference type="InterPro" id="IPR053137">
    <property type="entry name" value="NLR-like"/>
</dbReference>
<dbReference type="Proteomes" id="UP001152049">
    <property type="component" value="Unassembled WGS sequence"/>
</dbReference>
<organism evidence="2 3">
    <name type="scientific">Fusarium torreyae</name>
    <dbReference type="NCBI Taxonomy" id="1237075"/>
    <lineage>
        <taxon>Eukaryota</taxon>
        <taxon>Fungi</taxon>
        <taxon>Dikarya</taxon>
        <taxon>Ascomycota</taxon>
        <taxon>Pezizomycotina</taxon>
        <taxon>Sordariomycetes</taxon>
        <taxon>Hypocreomycetidae</taxon>
        <taxon>Hypocreales</taxon>
        <taxon>Nectriaceae</taxon>
        <taxon>Fusarium</taxon>
    </lineage>
</organism>
<dbReference type="Pfam" id="PF13424">
    <property type="entry name" value="TPR_12"/>
    <property type="match status" value="2"/>
</dbReference>
<protein>
    <recommendedName>
        <fullName evidence="1">DUF7779 domain-containing protein</fullName>
    </recommendedName>
</protein>
<name>A0A9W8VCL3_9HYPO</name>
<dbReference type="InterPro" id="IPR056681">
    <property type="entry name" value="DUF7779"/>
</dbReference>
<gene>
    <name evidence="2" type="ORF">NW762_009130</name>
</gene>
<dbReference type="Gene3D" id="3.40.50.300">
    <property type="entry name" value="P-loop containing nucleotide triphosphate hydrolases"/>
    <property type="match status" value="1"/>
</dbReference>
<keyword evidence="3" id="KW-1185">Reference proteome</keyword>
<dbReference type="EMBL" id="JAOQAZ010000019">
    <property type="protein sequence ID" value="KAJ4256056.1"/>
    <property type="molecule type" value="Genomic_DNA"/>
</dbReference>